<organism evidence="2 3">
    <name type="scientific">Puccinia coronata f. sp. avenae</name>
    <dbReference type="NCBI Taxonomy" id="200324"/>
    <lineage>
        <taxon>Eukaryota</taxon>
        <taxon>Fungi</taxon>
        <taxon>Dikarya</taxon>
        <taxon>Basidiomycota</taxon>
        <taxon>Pucciniomycotina</taxon>
        <taxon>Pucciniomycetes</taxon>
        <taxon>Pucciniales</taxon>
        <taxon>Pucciniaceae</taxon>
        <taxon>Puccinia</taxon>
    </lineage>
</organism>
<protein>
    <submittedName>
        <fullName evidence="2">Uncharacterized protein</fullName>
    </submittedName>
</protein>
<gene>
    <name evidence="2" type="ORF">PCASD_26724</name>
</gene>
<sequence>MASIYCSVYQNIKHPGATKKRKKSAWQWQREGQLAKDQEKGPSQTIQKRQAPQKTARATRTKKIKDDNKDQDDGKENNVEQTVSANLCVLSPRSLDKMSQEVLQKARPVRASEVEIDDPRLPEIQTTEHAEHVKIALSYRRKEYSRRKADQRSEGSSKELTELIDANARAIAANVKAAMSINARKRKALNAECPVSKRRRVTLGKYRLKRVKRTEKASLLRCFDRRGGPAGQVHTHEWWALI</sequence>
<evidence type="ECO:0000256" key="1">
    <source>
        <dbReference type="SAM" id="MobiDB-lite"/>
    </source>
</evidence>
<reference evidence="2 3" key="1">
    <citation type="submission" date="2017-11" db="EMBL/GenBank/DDBJ databases">
        <title>De novo assembly and phasing of dikaryotic genomes from two isolates of Puccinia coronata f. sp. avenae, the causal agent of oat crown rust.</title>
        <authorList>
            <person name="Miller M.E."/>
            <person name="Zhang Y."/>
            <person name="Omidvar V."/>
            <person name="Sperschneider J."/>
            <person name="Schwessinger B."/>
            <person name="Raley C."/>
            <person name="Palmer J.M."/>
            <person name="Garnica D."/>
            <person name="Upadhyaya N."/>
            <person name="Rathjen J."/>
            <person name="Taylor J.M."/>
            <person name="Park R.F."/>
            <person name="Dodds P.N."/>
            <person name="Hirsch C.D."/>
            <person name="Kianian S.F."/>
            <person name="Figueroa M."/>
        </authorList>
    </citation>
    <scope>NUCLEOTIDE SEQUENCE [LARGE SCALE GENOMIC DNA]</scope>
    <source>
        <strain evidence="2">12SD80</strain>
    </source>
</reference>
<dbReference type="AlphaFoldDB" id="A0A2N5SCB5"/>
<proteinExistence type="predicted"/>
<evidence type="ECO:0000313" key="2">
    <source>
        <dbReference type="EMBL" id="PLW10921.1"/>
    </source>
</evidence>
<feature type="region of interest" description="Disordered" evidence="1">
    <location>
        <begin position="13"/>
        <end position="80"/>
    </location>
</feature>
<name>A0A2N5SCB5_9BASI</name>
<comment type="caution">
    <text evidence="2">The sequence shown here is derived from an EMBL/GenBank/DDBJ whole genome shotgun (WGS) entry which is preliminary data.</text>
</comment>
<accession>A0A2N5SCB5</accession>
<dbReference type="EMBL" id="PGCI01000944">
    <property type="protein sequence ID" value="PLW10921.1"/>
    <property type="molecule type" value="Genomic_DNA"/>
</dbReference>
<dbReference type="Proteomes" id="UP000235392">
    <property type="component" value="Unassembled WGS sequence"/>
</dbReference>
<feature type="compositionally biased region" description="Basic and acidic residues" evidence="1">
    <location>
        <begin position="64"/>
        <end position="78"/>
    </location>
</feature>
<evidence type="ECO:0000313" key="3">
    <source>
        <dbReference type="Proteomes" id="UP000235392"/>
    </source>
</evidence>